<dbReference type="GO" id="GO:0030964">
    <property type="term" value="C:NADH dehydrogenase complex"/>
    <property type="evidence" value="ECO:0007669"/>
    <property type="project" value="TreeGrafter"/>
</dbReference>
<dbReference type="GO" id="GO:0003676">
    <property type="term" value="F:nucleic acid binding"/>
    <property type="evidence" value="ECO:0007669"/>
    <property type="project" value="InterPro"/>
</dbReference>
<evidence type="ECO:0000259" key="9">
    <source>
        <dbReference type="Pfam" id="PF13456"/>
    </source>
</evidence>
<dbReference type="GO" id="GO:0004523">
    <property type="term" value="F:RNA-DNA hybrid ribonuclease activity"/>
    <property type="evidence" value="ECO:0007669"/>
    <property type="project" value="InterPro"/>
</dbReference>
<evidence type="ECO:0000256" key="2">
    <source>
        <dbReference type="ARBA" id="ARBA00010519"/>
    </source>
</evidence>
<dbReference type="InterPro" id="IPR039428">
    <property type="entry name" value="NUOK/Mnh_C1-like"/>
</dbReference>
<dbReference type="PANTHER" id="PTHR11434:SF21">
    <property type="entry name" value="NADH DEHYDROGENASE SUBUNIT 4L-RELATED"/>
    <property type="match status" value="1"/>
</dbReference>
<dbReference type="Pfam" id="PF00420">
    <property type="entry name" value="Oxidored_q2"/>
    <property type="match status" value="1"/>
</dbReference>
<evidence type="ECO:0000313" key="11">
    <source>
        <dbReference type="Proteomes" id="UP001372338"/>
    </source>
</evidence>
<keyword evidence="3" id="KW-0813">Transport</keyword>
<keyword evidence="6" id="KW-1133">Transmembrane helix</keyword>
<evidence type="ECO:0000256" key="7">
    <source>
        <dbReference type="ARBA" id="ARBA00023027"/>
    </source>
</evidence>
<comment type="subcellular location">
    <subcellularLocation>
        <location evidence="1">Membrane</location>
        <topology evidence="1">Multi-pass membrane protein</topology>
    </subcellularLocation>
</comment>
<evidence type="ECO:0000313" key="10">
    <source>
        <dbReference type="EMBL" id="KAK7231993.1"/>
    </source>
</evidence>
<reference evidence="10 11" key="1">
    <citation type="submission" date="2024-01" db="EMBL/GenBank/DDBJ databases">
        <title>The genomes of 5 underutilized Papilionoideae crops provide insights into root nodulation and disease resistanc.</title>
        <authorList>
            <person name="Yuan L."/>
        </authorList>
    </citation>
    <scope>NUCLEOTIDE SEQUENCE [LARGE SCALE GENOMIC DNA]</scope>
    <source>
        <strain evidence="10">ZHUSHIDOU_FW_LH</strain>
        <tissue evidence="10">Leaf</tissue>
    </source>
</reference>
<organism evidence="10 11">
    <name type="scientific">Crotalaria pallida</name>
    <name type="common">Smooth rattlebox</name>
    <name type="synonym">Crotalaria striata</name>
    <dbReference type="NCBI Taxonomy" id="3830"/>
    <lineage>
        <taxon>Eukaryota</taxon>
        <taxon>Viridiplantae</taxon>
        <taxon>Streptophyta</taxon>
        <taxon>Embryophyta</taxon>
        <taxon>Tracheophyta</taxon>
        <taxon>Spermatophyta</taxon>
        <taxon>Magnoliopsida</taxon>
        <taxon>eudicotyledons</taxon>
        <taxon>Gunneridae</taxon>
        <taxon>Pentapetalae</taxon>
        <taxon>rosids</taxon>
        <taxon>fabids</taxon>
        <taxon>Fabales</taxon>
        <taxon>Fabaceae</taxon>
        <taxon>Papilionoideae</taxon>
        <taxon>50 kb inversion clade</taxon>
        <taxon>genistoids sensu lato</taxon>
        <taxon>core genistoids</taxon>
        <taxon>Crotalarieae</taxon>
        <taxon>Crotalaria</taxon>
    </lineage>
</organism>
<proteinExistence type="inferred from homology"/>
<evidence type="ECO:0000256" key="5">
    <source>
        <dbReference type="ARBA" id="ARBA00022967"/>
    </source>
</evidence>
<sequence length="277" mass="30428">MDSAHYQPHLYPVTLNHPIALLENGSQEGRMDSRWILQMLRPSCLVWQELEVRDSNGNWIPGTCRNIGQCSITKAELWAIFDTLSLAWDRGFRKVKLESDSQCVIKMIKASLNFYYAVTSVLLRQHTQELLITPSFSGHSTRMGTCLQLHPLLLVEFNSIPALFALSDSLNEIVSRTGLSIVAGIVCEPVAVTVGVALLGIRGILLNRRNIPIMSMPIESMLLAVNSNFLVFSVSSDDMMGQSFASLVSTVAAAESAIGVRAFLAGRAHPIDSKVLS</sequence>
<dbReference type="AlphaFoldDB" id="A0AAN9DS90"/>
<evidence type="ECO:0000256" key="4">
    <source>
        <dbReference type="ARBA" id="ARBA00022692"/>
    </source>
</evidence>
<dbReference type="InterPro" id="IPR002156">
    <property type="entry name" value="RNaseH_domain"/>
</dbReference>
<evidence type="ECO:0000256" key="6">
    <source>
        <dbReference type="ARBA" id="ARBA00022989"/>
    </source>
</evidence>
<dbReference type="Gene3D" id="3.30.420.10">
    <property type="entry name" value="Ribonuclease H-like superfamily/Ribonuclease H"/>
    <property type="match status" value="1"/>
</dbReference>
<dbReference type="Pfam" id="PF13456">
    <property type="entry name" value="RVT_3"/>
    <property type="match status" value="1"/>
</dbReference>
<dbReference type="GO" id="GO:0042773">
    <property type="term" value="P:ATP synthesis coupled electron transport"/>
    <property type="evidence" value="ECO:0007669"/>
    <property type="project" value="InterPro"/>
</dbReference>
<dbReference type="InterPro" id="IPR044730">
    <property type="entry name" value="RNase_H-like_dom_plant"/>
</dbReference>
<dbReference type="Proteomes" id="UP001372338">
    <property type="component" value="Unassembled WGS sequence"/>
</dbReference>
<keyword evidence="5" id="KW-1278">Translocase</keyword>
<dbReference type="EMBL" id="JAYWIO010000121">
    <property type="protein sequence ID" value="KAK7231993.1"/>
    <property type="molecule type" value="Genomic_DNA"/>
</dbReference>
<dbReference type="SUPFAM" id="SSF53098">
    <property type="entry name" value="Ribonuclease H-like"/>
    <property type="match status" value="1"/>
</dbReference>
<accession>A0AAN9DS90</accession>
<dbReference type="InterPro" id="IPR012337">
    <property type="entry name" value="RNaseH-like_sf"/>
</dbReference>
<comment type="similarity">
    <text evidence="2">Belongs to the complex I subunit 4L family.</text>
</comment>
<evidence type="ECO:0000256" key="1">
    <source>
        <dbReference type="ARBA" id="ARBA00004141"/>
    </source>
</evidence>
<comment type="caution">
    <text evidence="10">The sequence shown here is derived from an EMBL/GenBank/DDBJ whole genome shotgun (WGS) entry which is preliminary data.</text>
</comment>
<evidence type="ECO:0000256" key="8">
    <source>
        <dbReference type="ARBA" id="ARBA00023136"/>
    </source>
</evidence>
<feature type="domain" description="RNase H type-1" evidence="9">
    <location>
        <begin position="52"/>
        <end position="110"/>
    </location>
</feature>
<dbReference type="InterPro" id="IPR036397">
    <property type="entry name" value="RNaseH_sf"/>
</dbReference>
<dbReference type="PANTHER" id="PTHR11434">
    <property type="entry name" value="NADH-UBIQUINONE OXIDOREDUCTASE SUBUNIT ND4L"/>
    <property type="match status" value="1"/>
</dbReference>
<keyword evidence="11" id="KW-1185">Reference proteome</keyword>
<evidence type="ECO:0000256" key="3">
    <source>
        <dbReference type="ARBA" id="ARBA00022448"/>
    </source>
</evidence>
<dbReference type="GO" id="GO:0016651">
    <property type="term" value="F:oxidoreductase activity, acting on NAD(P)H"/>
    <property type="evidence" value="ECO:0007669"/>
    <property type="project" value="InterPro"/>
</dbReference>
<protein>
    <recommendedName>
        <fullName evidence="9">RNase H type-1 domain-containing protein</fullName>
    </recommendedName>
</protein>
<gene>
    <name evidence="10" type="ORF">RIF29_48022</name>
</gene>
<dbReference type="InterPro" id="IPR001133">
    <property type="entry name" value="NADH_UbQ_OxRdtase_chain4L/K"/>
</dbReference>
<dbReference type="CDD" id="cd06222">
    <property type="entry name" value="RNase_H_like"/>
    <property type="match status" value="1"/>
</dbReference>
<name>A0AAN9DS90_CROPI</name>
<keyword evidence="4" id="KW-0812">Transmembrane</keyword>
<dbReference type="Gene3D" id="1.10.287.3510">
    <property type="match status" value="1"/>
</dbReference>
<keyword evidence="7" id="KW-0520">NAD</keyword>
<keyword evidence="8" id="KW-0472">Membrane</keyword>